<proteinExistence type="predicted"/>
<reference evidence="1 2" key="1">
    <citation type="submission" date="2020-07" db="EMBL/GenBank/DDBJ databases">
        <title>Molecular and genomic characterization of Streptococcus porcinus isolated from diseased swine in Brazil.</title>
        <authorList>
            <person name="Moreno L.Z."/>
            <person name="Matajira C.E.C."/>
            <person name="Poor A.P."/>
            <person name="Dutra M.C."/>
            <person name="Moreno A.M."/>
        </authorList>
    </citation>
    <scope>NUCLEOTIDE SEQUENCE [LARGE SCALE GENOMIC DNA]</scope>
    <source>
        <strain evidence="1 2">SP0816-2</strain>
    </source>
</reference>
<accession>A0A7V9WSH4</accession>
<sequence length="159" mass="18667">MIAIVRTREGGRSKALCELDIMNFTESQVRDRMEERGIKDDTFFICGFSDWGIDRTMSLSESYLLKKCINELYDGDDYVVRFLLVKGYSIFKIVSQYYQYISKDEIKVMRYLLKNADFDSVLEFWFKTKTWANAVDVYIENGVVLNTEKGFYVRKLEGG</sequence>
<dbReference type="RefSeq" id="WP_181460235.1">
    <property type="nucleotide sequence ID" value="NZ_JACEGE010000020.1"/>
</dbReference>
<dbReference type="EMBL" id="JACEGE010000020">
    <property type="protein sequence ID" value="MBA2796245.1"/>
    <property type="molecule type" value="Genomic_DNA"/>
</dbReference>
<comment type="caution">
    <text evidence="1">The sequence shown here is derived from an EMBL/GenBank/DDBJ whole genome shotgun (WGS) entry which is preliminary data.</text>
</comment>
<organism evidence="1 2">
    <name type="scientific">Streptococcus porcinus</name>
    <dbReference type="NCBI Taxonomy" id="1340"/>
    <lineage>
        <taxon>Bacteria</taxon>
        <taxon>Bacillati</taxon>
        <taxon>Bacillota</taxon>
        <taxon>Bacilli</taxon>
        <taxon>Lactobacillales</taxon>
        <taxon>Streptococcaceae</taxon>
        <taxon>Streptococcus</taxon>
    </lineage>
</organism>
<name>A0A7V9WSH4_STRPO</name>
<dbReference type="Proteomes" id="UP000524462">
    <property type="component" value="Unassembled WGS sequence"/>
</dbReference>
<protein>
    <submittedName>
        <fullName evidence="1">Uncharacterized protein</fullName>
    </submittedName>
</protein>
<dbReference type="AlphaFoldDB" id="A0A7V9WSH4"/>
<evidence type="ECO:0000313" key="2">
    <source>
        <dbReference type="Proteomes" id="UP000524462"/>
    </source>
</evidence>
<gene>
    <name evidence="1" type="ORF">H1B29_07105</name>
</gene>
<evidence type="ECO:0000313" key="1">
    <source>
        <dbReference type="EMBL" id="MBA2796245.1"/>
    </source>
</evidence>